<reference evidence="6 7" key="1">
    <citation type="journal article" date="2013" name="Antonie Van Leeuwenhoek">
        <title>Paracoccus zhejiangensis sp. nov., isolated from activated sludge in wastewater-treatment system.</title>
        <authorList>
            <person name="Wu Z.G."/>
            <person name="Zhang D.F."/>
            <person name="Liu Y.L."/>
            <person name="Wang F."/>
            <person name="Jiang X."/>
            <person name="Li C."/>
            <person name="Li S.P."/>
            <person name="Hong Q."/>
            <person name="Li W.J."/>
        </authorList>
    </citation>
    <scope>NUCLEOTIDE SEQUENCE [LARGE SCALE GENOMIC DNA]</scope>
    <source>
        <strain evidence="6 7">J6</strain>
    </source>
</reference>
<feature type="domain" description="DAGKc" evidence="5">
    <location>
        <begin position="8"/>
        <end position="142"/>
    </location>
</feature>
<protein>
    <submittedName>
        <fullName evidence="6">Diacylglycerol kinase</fullName>
    </submittedName>
</protein>
<dbReference type="PANTHER" id="PTHR12358:SF54">
    <property type="entry name" value="SPHINGOSINE KINASE RELATED PROTEIN"/>
    <property type="match status" value="1"/>
</dbReference>
<evidence type="ECO:0000256" key="3">
    <source>
        <dbReference type="ARBA" id="ARBA00022777"/>
    </source>
</evidence>
<evidence type="ECO:0000256" key="4">
    <source>
        <dbReference type="ARBA" id="ARBA00022840"/>
    </source>
</evidence>
<keyword evidence="4" id="KW-0067">ATP-binding</keyword>
<evidence type="ECO:0000256" key="2">
    <source>
        <dbReference type="ARBA" id="ARBA00022741"/>
    </source>
</evidence>
<dbReference type="InterPro" id="IPR001206">
    <property type="entry name" value="Diacylglycerol_kinase_cat_dom"/>
</dbReference>
<evidence type="ECO:0000259" key="5">
    <source>
        <dbReference type="PROSITE" id="PS50146"/>
    </source>
</evidence>
<gene>
    <name evidence="6" type="ORF">CX676_10050</name>
</gene>
<dbReference type="AlphaFoldDB" id="A0A2H5EYT7"/>
<dbReference type="InterPro" id="IPR016064">
    <property type="entry name" value="NAD/diacylglycerol_kinase_sf"/>
</dbReference>
<dbReference type="RefSeq" id="WP_101752496.1">
    <property type="nucleotide sequence ID" value="NZ_CP025430.1"/>
</dbReference>
<evidence type="ECO:0000313" key="6">
    <source>
        <dbReference type="EMBL" id="AUH64462.1"/>
    </source>
</evidence>
<dbReference type="OrthoDB" id="9815110at2"/>
<dbReference type="PANTHER" id="PTHR12358">
    <property type="entry name" value="SPHINGOSINE KINASE"/>
    <property type="match status" value="1"/>
</dbReference>
<name>A0A2H5EYT7_9RHOB</name>
<organism evidence="6 7">
    <name type="scientific">Paracoccus zhejiangensis</name>
    <dbReference type="NCBI Taxonomy" id="1077935"/>
    <lineage>
        <taxon>Bacteria</taxon>
        <taxon>Pseudomonadati</taxon>
        <taxon>Pseudomonadota</taxon>
        <taxon>Alphaproteobacteria</taxon>
        <taxon>Rhodobacterales</taxon>
        <taxon>Paracoccaceae</taxon>
        <taxon>Paracoccus</taxon>
    </lineage>
</organism>
<keyword evidence="3 6" id="KW-0418">Kinase</keyword>
<keyword evidence="1" id="KW-0808">Transferase</keyword>
<dbReference type="GO" id="GO:0005524">
    <property type="term" value="F:ATP binding"/>
    <property type="evidence" value="ECO:0007669"/>
    <property type="project" value="UniProtKB-KW"/>
</dbReference>
<sequence length="317" mass="34461">MADTPFDLSQSRVCVILNLGSGSKDDDSYATTTREALEPACAEFDLRKTAKGSDIVALTRKAVDDGFDVIVAAGGDGTQSAVAGVLADTDVVMGVLPAGTFNYFARDLGVGEELEPALETILDARVETVDIGEIEGLVFLNNVSLGIYPHILKTRESIYRRWGRSRIAAYWSVLVAMRRLRRPMSLTAKVDGEEKHFTTALVFVARSAYQLESFGLDGADAIRDGQFAVLIAKARKPLPLMRSALRLALGFSAQDNDFDLIQTDELTIETPKKRRQLVAHDGEKSAMASPLYLKVRHEALKVLLPADGTNKTAEAEA</sequence>
<keyword evidence="2" id="KW-0547">Nucleotide-binding</keyword>
<proteinExistence type="predicted"/>
<dbReference type="Pfam" id="PF19279">
    <property type="entry name" value="YegS_C"/>
    <property type="match status" value="1"/>
</dbReference>
<evidence type="ECO:0000313" key="7">
    <source>
        <dbReference type="Proteomes" id="UP000234530"/>
    </source>
</evidence>
<keyword evidence="7" id="KW-1185">Reference proteome</keyword>
<dbReference type="KEGG" id="pzh:CX676_10050"/>
<dbReference type="EMBL" id="CP025430">
    <property type="protein sequence ID" value="AUH64462.1"/>
    <property type="molecule type" value="Genomic_DNA"/>
</dbReference>
<dbReference type="Proteomes" id="UP000234530">
    <property type="component" value="Chromosome"/>
</dbReference>
<dbReference type="GO" id="GO:0016301">
    <property type="term" value="F:kinase activity"/>
    <property type="evidence" value="ECO:0007669"/>
    <property type="project" value="UniProtKB-KW"/>
</dbReference>
<dbReference type="InterPro" id="IPR045540">
    <property type="entry name" value="YegS/DAGK_C"/>
</dbReference>
<dbReference type="Gene3D" id="2.60.200.40">
    <property type="match status" value="1"/>
</dbReference>
<accession>A0A2H5EYT7</accession>
<dbReference type="SUPFAM" id="SSF111331">
    <property type="entry name" value="NAD kinase/diacylglycerol kinase-like"/>
    <property type="match status" value="1"/>
</dbReference>
<dbReference type="Pfam" id="PF00781">
    <property type="entry name" value="DAGK_cat"/>
    <property type="match status" value="1"/>
</dbReference>
<dbReference type="InterPro" id="IPR017438">
    <property type="entry name" value="ATP-NAD_kinase_N"/>
</dbReference>
<dbReference type="InterPro" id="IPR050187">
    <property type="entry name" value="Lipid_Phosphate_FormReg"/>
</dbReference>
<evidence type="ECO:0000256" key="1">
    <source>
        <dbReference type="ARBA" id="ARBA00022679"/>
    </source>
</evidence>
<dbReference type="SMART" id="SM00046">
    <property type="entry name" value="DAGKc"/>
    <property type="match status" value="1"/>
</dbReference>
<dbReference type="PROSITE" id="PS50146">
    <property type="entry name" value="DAGK"/>
    <property type="match status" value="1"/>
</dbReference>
<dbReference type="Gene3D" id="3.40.50.10330">
    <property type="entry name" value="Probable inorganic polyphosphate/atp-NAD kinase, domain 1"/>
    <property type="match status" value="1"/>
</dbReference>